<feature type="repeat" description="WD" evidence="3">
    <location>
        <begin position="753"/>
        <end position="795"/>
    </location>
</feature>
<dbReference type="PROSITE" id="PS00678">
    <property type="entry name" value="WD_REPEATS_1"/>
    <property type="match status" value="1"/>
</dbReference>
<dbReference type="PANTHER" id="PTHR47822">
    <property type="entry name" value="CARBOHYDRATE BINDING DOMAIN CONTAINING PROTEIN"/>
    <property type="match status" value="1"/>
</dbReference>
<keyword evidence="7" id="KW-1185">Reference proteome</keyword>
<evidence type="ECO:0000313" key="6">
    <source>
        <dbReference type="EMBL" id="CAE7192758.1"/>
    </source>
</evidence>
<dbReference type="SUPFAM" id="SSF50978">
    <property type="entry name" value="WD40 repeat-like"/>
    <property type="match status" value="1"/>
</dbReference>
<evidence type="ECO:0000259" key="5">
    <source>
        <dbReference type="SMART" id="SM00382"/>
    </source>
</evidence>
<dbReference type="SUPFAM" id="SSF52540">
    <property type="entry name" value="P-loop containing nucleoside triphosphate hydrolases"/>
    <property type="match status" value="1"/>
</dbReference>
<dbReference type="SMART" id="SM00320">
    <property type="entry name" value="WD40"/>
    <property type="match status" value="4"/>
</dbReference>
<evidence type="ECO:0000256" key="1">
    <source>
        <dbReference type="ARBA" id="ARBA00022574"/>
    </source>
</evidence>
<dbReference type="Gene3D" id="3.40.50.300">
    <property type="entry name" value="P-loop containing nucleotide triphosphate hydrolases"/>
    <property type="match status" value="1"/>
</dbReference>
<dbReference type="PROSITE" id="PS50294">
    <property type="entry name" value="WD_REPEATS_REGION"/>
    <property type="match status" value="1"/>
</dbReference>
<evidence type="ECO:0000313" key="7">
    <source>
        <dbReference type="Proteomes" id="UP000649617"/>
    </source>
</evidence>
<proteinExistence type="predicted"/>
<organism evidence="6 7">
    <name type="scientific">Symbiodinium pilosum</name>
    <name type="common">Dinoflagellate</name>
    <dbReference type="NCBI Taxonomy" id="2952"/>
    <lineage>
        <taxon>Eukaryota</taxon>
        <taxon>Sar</taxon>
        <taxon>Alveolata</taxon>
        <taxon>Dinophyceae</taxon>
        <taxon>Suessiales</taxon>
        <taxon>Symbiodiniaceae</taxon>
        <taxon>Symbiodinium</taxon>
    </lineage>
</organism>
<dbReference type="GO" id="GO:0016887">
    <property type="term" value="F:ATP hydrolysis activity"/>
    <property type="evidence" value="ECO:0007669"/>
    <property type="project" value="InterPro"/>
</dbReference>
<dbReference type="CDD" id="cd00009">
    <property type="entry name" value="AAA"/>
    <property type="match status" value="1"/>
</dbReference>
<keyword evidence="1 3" id="KW-0853">WD repeat</keyword>
<dbReference type="InterPro" id="IPR015943">
    <property type="entry name" value="WD40/YVTN_repeat-like_dom_sf"/>
</dbReference>
<feature type="region of interest" description="Disordered" evidence="4">
    <location>
        <begin position="1"/>
        <end position="36"/>
    </location>
</feature>
<dbReference type="OrthoDB" id="446168at2759"/>
<feature type="compositionally biased region" description="Basic and acidic residues" evidence="4">
    <location>
        <begin position="193"/>
        <end position="210"/>
    </location>
</feature>
<dbReference type="SMART" id="SM00382">
    <property type="entry name" value="AAA"/>
    <property type="match status" value="1"/>
</dbReference>
<dbReference type="Proteomes" id="UP000649617">
    <property type="component" value="Unassembled WGS sequence"/>
</dbReference>
<evidence type="ECO:0000256" key="4">
    <source>
        <dbReference type="SAM" id="MobiDB-lite"/>
    </source>
</evidence>
<dbReference type="EMBL" id="CAJNIZ010001514">
    <property type="protein sequence ID" value="CAE7192758.1"/>
    <property type="molecule type" value="Genomic_DNA"/>
</dbReference>
<dbReference type="InterPro" id="IPR036322">
    <property type="entry name" value="WD40_repeat_dom_sf"/>
</dbReference>
<dbReference type="Gene3D" id="2.130.10.10">
    <property type="entry name" value="YVTN repeat-like/Quinoprotein amine dehydrogenase"/>
    <property type="match status" value="2"/>
</dbReference>
<sequence length="841" mass="92294">MTGLPARTQRVSRARFNFSGTKTPSETSSASKPTIVQDVQAPAFSTEVAGLEPAAKVRKLEKVDPPPMPQPMPIVPAATPIRNMIALPSGSDWSGVTVCFATELTTIPQAEAEARLLAAGAKVGAAVSQRTSILVLGGNGLDGKSANESAKYQRFKDLEAKGKVHAKVLAEAAFLSILPGAASQNVKQATLKTEQRPVPETRPARQDKGPRGRNWVDSFSPSKLDDLVGNQPAIRKLTCWLQDWEDVVFRGKSKKLAFQHGSAPDNLNAKAALVSGPPGVGKTTSCRLVAQLHGRYEVLEYNASDARGQKVIQEMADGIAENTTISFQGGRQGKRKVVIIMDEVDGMGGGDKGGIAALIKMIKRNDELLRLFAEVRSLASSCYDVKFTRSNLPEPCGSLGKMMLRKASKTCNSAEVRADRKVGVMQTWPLSQLELIDESTYFDHVAGSKASRWTWLVWRRSTGPFGLTWRITCLLYQAIVESCGSEPFADDGGQQRFPENDEDQAVMLSPFDVCLAMMANALVVQSSSHFEFLNERTPRKAVIRWVFMVLSKNCIHMVGVEPATTLCGALLSTVRAGKYVPYSDVKMVFAEGCIEGEAFACHMGYVRFALGDGKKEIFCIRFAPDDLYLAACGNGFVHVYNTRTSQLAFKLAGGKSEDIGLPVTQVRWRPECFGNTKSILVSVGADGKITHWHAFSGKQMHEITEPENQLFCLDFLYDGTQFATAGKQRHIRIYDESTKKLVQLMRGGDDVNTVGPSNRVFSLKYHPLMRHVVVSGGWDSSVQIWDVRQGRAVREIGGPHICGDALDICQDGETLLTGSWRIQDQLQLWDFRSAPIRLWRI</sequence>
<dbReference type="PROSITE" id="PS50082">
    <property type="entry name" value="WD_REPEATS_2"/>
    <property type="match status" value="1"/>
</dbReference>
<evidence type="ECO:0000256" key="2">
    <source>
        <dbReference type="ARBA" id="ARBA00022737"/>
    </source>
</evidence>
<dbReference type="Gene3D" id="3.40.50.10190">
    <property type="entry name" value="BRCT domain"/>
    <property type="match status" value="1"/>
</dbReference>
<name>A0A812IZM6_SYMPI</name>
<dbReference type="Pfam" id="PF00004">
    <property type="entry name" value="AAA"/>
    <property type="match status" value="1"/>
</dbReference>
<evidence type="ECO:0000256" key="3">
    <source>
        <dbReference type="PROSITE-ProRule" id="PRU00221"/>
    </source>
</evidence>
<reference evidence="6" key="1">
    <citation type="submission" date="2021-02" db="EMBL/GenBank/DDBJ databases">
        <authorList>
            <person name="Dougan E. K."/>
            <person name="Rhodes N."/>
            <person name="Thang M."/>
            <person name="Chan C."/>
        </authorList>
    </citation>
    <scope>NUCLEOTIDE SEQUENCE</scope>
</reference>
<dbReference type="InterPro" id="IPR001680">
    <property type="entry name" value="WD40_rpt"/>
</dbReference>
<dbReference type="InterPro" id="IPR003959">
    <property type="entry name" value="ATPase_AAA_core"/>
</dbReference>
<comment type="caution">
    <text evidence="6">The sequence shown here is derived from an EMBL/GenBank/DDBJ whole genome shotgun (WGS) entry which is preliminary data.</text>
</comment>
<dbReference type="Pfam" id="PF00400">
    <property type="entry name" value="WD40"/>
    <property type="match status" value="3"/>
</dbReference>
<accession>A0A812IZM6</accession>
<dbReference type="InterPro" id="IPR019775">
    <property type="entry name" value="WD40_repeat_CS"/>
</dbReference>
<dbReference type="InterPro" id="IPR003593">
    <property type="entry name" value="AAA+_ATPase"/>
</dbReference>
<feature type="domain" description="AAA+ ATPase" evidence="5">
    <location>
        <begin position="268"/>
        <end position="408"/>
    </location>
</feature>
<dbReference type="PANTHER" id="PTHR47822:SF2">
    <property type="entry name" value="F-BOX AND WD-40 DOMAIN PROTEIN 7"/>
    <property type="match status" value="1"/>
</dbReference>
<keyword evidence="2" id="KW-0677">Repeat</keyword>
<dbReference type="AlphaFoldDB" id="A0A812IZM6"/>
<dbReference type="InterPro" id="IPR027417">
    <property type="entry name" value="P-loop_NTPase"/>
</dbReference>
<feature type="compositionally biased region" description="Polar residues" evidence="4">
    <location>
        <begin position="18"/>
        <end position="34"/>
    </location>
</feature>
<feature type="region of interest" description="Disordered" evidence="4">
    <location>
        <begin position="188"/>
        <end position="220"/>
    </location>
</feature>
<dbReference type="GO" id="GO:0005524">
    <property type="term" value="F:ATP binding"/>
    <property type="evidence" value="ECO:0007669"/>
    <property type="project" value="InterPro"/>
</dbReference>
<gene>
    <name evidence="6" type="primary">rfc1</name>
    <name evidence="6" type="ORF">SPIL2461_LOCUS1545</name>
</gene>
<dbReference type="InterPro" id="IPR036420">
    <property type="entry name" value="BRCT_dom_sf"/>
</dbReference>
<protein>
    <submittedName>
        <fullName evidence="6">Rfc1 protein</fullName>
    </submittedName>
</protein>